<evidence type="ECO:0000256" key="1">
    <source>
        <dbReference type="SAM" id="SignalP"/>
    </source>
</evidence>
<comment type="caution">
    <text evidence="3">The sequence shown here is derived from an EMBL/GenBank/DDBJ whole genome shotgun (WGS) entry which is preliminary data.</text>
</comment>
<proteinExistence type="predicted"/>
<dbReference type="Proteomes" id="UP001287286">
    <property type="component" value="Unassembled WGS sequence"/>
</dbReference>
<evidence type="ECO:0000259" key="2">
    <source>
        <dbReference type="Pfam" id="PF00646"/>
    </source>
</evidence>
<feature type="signal peptide" evidence="1">
    <location>
        <begin position="1"/>
        <end position="20"/>
    </location>
</feature>
<accession>A0ABR0BVD3</accession>
<name>A0ABR0BVD3_PURLI</name>
<dbReference type="SUPFAM" id="SSF81383">
    <property type="entry name" value="F-box domain"/>
    <property type="match status" value="1"/>
</dbReference>
<sequence>MYTAANRLLVVSELLELVLLELDGRSILCRAQRVCQTWRRLIASSPRIQAELRFKPWSFSELSWPRRASQAASEQGIAPEVVGLSCPDLIEPPSGPGPLPYTPILSAKALVDRHKGLGAAEASWRRMLVPSTTPIKSIGLVTVRRRANNTVVTRSGRAMCPDGLRLGHVWDALRDGLPFLQTDLCLMRLAWWASHRGPPFDGSTFYYPAAADVARLFDEGAQVVLTVGFTEVRENDGFCGRLVGEYQALRQCEDFAPLRFDMREVVARSGTLVDPLGPVLSPPLPPLPPALPLPSTDPSFDDLAPPPSRAALPRARHAVPLALAGARRPDGLGAAMYATGHGGDALAGFALRAAVWLLTRQCGRGGPRGGDELREGLGNEQARYYEEEQETVAAQAAPAK</sequence>
<evidence type="ECO:0000313" key="3">
    <source>
        <dbReference type="EMBL" id="KAK4088048.1"/>
    </source>
</evidence>
<organism evidence="3 4">
    <name type="scientific">Purpureocillium lilacinum</name>
    <name type="common">Paecilomyces lilacinus</name>
    <dbReference type="NCBI Taxonomy" id="33203"/>
    <lineage>
        <taxon>Eukaryota</taxon>
        <taxon>Fungi</taxon>
        <taxon>Dikarya</taxon>
        <taxon>Ascomycota</taxon>
        <taxon>Pezizomycotina</taxon>
        <taxon>Sordariomycetes</taxon>
        <taxon>Hypocreomycetidae</taxon>
        <taxon>Hypocreales</taxon>
        <taxon>Ophiocordycipitaceae</taxon>
        <taxon>Purpureocillium</taxon>
    </lineage>
</organism>
<gene>
    <name evidence="3" type="ORF">Purlil1_7527</name>
</gene>
<dbReference type="InterPro" id="IPR036047">
    <property type="entry name" value="F-box-like_dom_sf"/>
</dbReference>
<feature type="chain" id="PRO_5046972834" description="F-box domain-containing protein" evidence="1">
    <location>
        <begin position="21"/>
        <end position="400"/>
    </location>
</feature>
<keyword evidence="1" id="KW-0732">Signal</keyword>
<dbReference type="Gene3D" id="1.20.1280.50">
    <property type="match status" value="1"/>
</dbReference>
<dbReference type="InterPro" id="IPR001810">
    <property type="entry name" value="F-box_dom"/>
</dbReference>
<dbReference type="EMBL" id="JAWRVI010000027">
    <property type="protein sequence ID" value="KAK4088048.1"/>
    <property type="molecule type" value="Genomic_DNA"/>
</dbReference>
<evidence type="ECO:0000313" key="4">
    <source>
        <dbReference type="Proteomes" id="UP001287286"/>
    </source>
</evidence>
<dbReference type="Pfam" id="PF00646">
    <property type="entry name" value="F-box"/>
    <property type="match status" value="1"/>
</dbReference>
<feature type="domain" description="F-box" evidence="2">
    <location>
        <begin position="12"/>
        <end position="46"/>
    </location>
</feature>
<protein>
    <recommendedName>
        <fullName evidence="2">F-box domain-containing protein</fullName>
    </recommendedName>
</protein>
<keyword evidence="4" id="KW-1185">Reference proteome</keyword>
<reference evidence="3 4" key="1">
    <citation type="journal article" date="2024" name="Microbiol. Resour. Announc.">
        <title>Genome annotations for the ascomycete fungi Trichoderma harzianum, Trichoderma aggressivum, and Purpureocillium lilacinum.</title>
        <authorList>
            <person name="Beijen E.P.W."/>
            <person name="Ohm R.A."/>
        </authorList>
    </citation>
    <scope>NUCLEOTIDE SEQUENCE [LARGE SCALE GENOMIC DNA]</scope>
    <source>
        <strain evidence="3 4">CBS 150709</strain>
    </source>
</reference>